<dbReference type="EMBL" id="CP072135">
    <property type="protein sequence ID" value="QTH73125.1"/>
    <property type="molecule type" value="Genomic_DNA"/>
</dbReference>
<dbReference type="Pfam" id="PF12973">
    <property type="entry name" value="Cupin_7"/>
    <property type="match status" value="1"/>
</dbReference>
<dbReference type="Gene3D" id="1.10.10.1320">
    <property type="entry name" value="Anti-sigma factor, zinc-finger domain"/>
    <property type="match status" value="1"/>
</dbReference>
<evidence type="ECO:0000259" key="1">
    <source>
        <dbReference type="Pfam" id="PF12973"/>
    </source>
</evidence>
<keyword evidence="3" id="KW-1185">Reference proteome</keyword>
<geneLocation type="plasmid" evidence="2 3">
    <name>unnamed5</name>
</geneLocation>
<dbReference type="InterPro" id="IPR025979">
    <property type="entry name" value="ChrR-like_cupin_dom"/>
</dbReference>
<feature type="domain" description="ChrR-like cupin" evidence="1">
    <location>
        <begin position="129"/>
        <end position="193"/>
    </location>
</feature>
<dbReference type="Proteomes" id="UP000664904">
    <property type="component" value="Plasmid unnamed5"/>
</dbReference>
<accession>A0A975DJZ0</accession>
<dbReference type="SUPFAM" id="SSF51182">
    <property type="entry name" value="RmlC-like cupins"/>
    <property type="match status" value="1"/>
</dbReference>
<protein>
    <submittedName>
        <fullName evidence="2">Cupin domain-containing protein</fullName>
    </submittedName>
</protein>
<dbReference type="InterPro" id="IPR011051">
    <property type="entry name" value="RmlC_Cupin_sf"/>
</dbReference>
<gene>
    <name evidence="2" type="ORF">J5O05_20155</name>
</gene>
<dbReference type="NCBIfam" id="TIGR02451">
    <property type="entry name" value="anti_sig_ChrR"/>
    <property type="match status" value="1"/>
</dbReference>
<dbReference type="Gene3D" id="2.60.120.10">
    <property type="entry name" value="Jelly Rolls"/>
    <property type="match status" value="1"/>
</dbReference>
<dbReference type="KEGG" id="pxi:J5O05_20155"/>
<dbReference type="InterPro" id="IPR041916">
    <property type="entry name" value="Anti_sigma_zinc_sf"/>
</dbReference>
<dbReference type="AlphaFoldDB" id="A0A975DJZ0"/>
<dbReference type="RefSeq" id="WP_208844744.1">
    <property type="nucleotide sequence ID" value="NZ_CP072135.1"/>
</dbReference>
<dbReference type="InterPro" id="IPR012807">
    <property type="entry name" value="Anti-sigma_ChrR"/>
</dbReference>
<reference evidence="2" key="1">
    <citation type="submission" date="2021-03" db="EMBL/GenBank/DDBJ databases">
        <title>Complete Genome of Pseudoalteromonas xiamenensis STKMTI.2, a new potential marine bacterium producing anti-Vibrio compounds.</title>
        <authorList>
            <person name="Handayani D.P."/>
            <person name="Isnansetyo A."/>
            <person name="Istiqomah I."/>
            <person name="Jumina J."/>
        </authorList>
    </citation>
    <scope>NUCLEOTIDE SEQUENCE</scope>
    <source>
        <strain evidence="2">STKMTI.2</strain>
        <plasmid evidence="2">unnamed5</plasmid>
    </source>
</reference>
<evidence type="ECO:0000313" key="3">
    <source>
        <dbReference type="Proteomes" id="UP000664904"/>
    </source>
</evidence>
<organism evidence="2 3">
    <name type="scientific">Pseudoalteromonas xiamenensis</name>
    <dbReference type="NCBI Taxonomy" id="882626"/>
    <lineage>
        <taxon>Bacteria</taxon>
        <taxon>Pseudomonadati</taxon>
        <taxon>Pseudomonadota</taxon>
        <taxon>Gammaproteobacteria</taxon>
        <taxon>Alteromonadales</taxon>
        <taxon>Pseudoalteromonadaceae</taxon>
        <taxon>Pseudoalteromonas</taxon>
    </lineage>
</organism>
<keyword evidence="2" id="KW-0614">Plasmid</keyword>
<sequence length="216" mass="23645">MIKHHPTDALLFAFAEGSLSVTLSMAVSAHIELCECCQQKLTQLEQSLGEESLGGEEEILVDSAFAAMFDDITADDTFAQTVDTVAETIMYQRKEIILPRALSCIERTEFLNLGKIGRSRYTVEDGTLRASLLHIGAGGEIPNHTHTGFEVTLLLDGDFGDEDGDYVPGDFIMLDGHHTHTPKTKEGCLCFTVVSAQLHFNKGLSKLLNPIGNLIY</sequence>
<proteinExistence type="predicted"/>
<name>A0A975DJZ0_9GAMM</name>
<dbReference type="InterPro" id="IPR014710">
    <property type="entry name" value="RmlC-like_jellyroll"/>
</dbReference>
<evidence type="ECO:0000313" key="2">
    <source>
        <dbReference type="EMBL" id="QTH73125.1"/>
    </source>
</evidence>